<dbReference type="PANTHER" id="PTHR31973:SF195">
    <property type="entry name" value="MUDR FAMILY TRANSPOSASE"/>
    <property type="match status" value="1"/>
</dbReference>
<dbReference type="InterPro" id="IPR004332">
    <property type="entry name" value="Transposase_MuDR"/>
</dbReference>
<evidence type="ECO:0000256" key="4">
    <source>
        <dbReference type="ARBA" id="ARBA00022833"/>
    </source>
</evidence>
<dbReference type="AlphaFoldDB" id="A0A9N7MHA0"/>
<reference evidence="11" key="1">
    <citation type="submission" date="2019-12" db="EMBL/GenBank/DDBJ databases">
        <authorList>
            <person name="Scholes J."/>
        </authorList>
    </citation>
    <scope>NUCLEOTIDE SEQUENCE</scope>
</reference>
<evidence type="ECO:0000256" key="1">
    <source>
        <dbReference type="ARBA" id="ARBA00022578"/>
    </source>
</evidence>
<feature type="compositionally biased region" description="Basic residues" evidence="8">
    <location>
        <begin position="744"/>
        <end position="764"/>
    </location>
</feature>
<dbReference type="InterPro" id="IPR001878">
    <property type="entry name" value="Znf_CCHC"/>
</dbReference>
<dbReference type="InterPro" id="IPR018289">
    <property type="entry name" value="MULE_transposase_dom"/>
</dbReference>
<feature type="domain" description="CCHC-type" evidence="9">
    <location>
        <begin position="689"/>
        <end position="704"/>
    </location>
</feature>
<dbReference type="Proteomes" id="UP001153555">
    <property type="component" value="Unassembled WGS sequence"/>
</dbReference>
<evidence type="ECO:0000313" key="11">
    <source>
        <dbReference type="EMBL" id="CAA0806644.1"/>
    </source>
</evidence>
<evidence type="ECO:0000259" key="9">
    <source>
        <dbReference type="PROSITE" id="PS50158"/>
    </source>
</evidence>
<keyword evidence="4" id="KW-0862">Zinc</keyword>
<proteinExistence type="predicted"/>
<dbReference type="PANTHER" id="PTHR31973">
    <property type="entry name" value="POLYPROTEIN, PUTATIVE-RELATED"/>
    <property type="match status" value="1"/>
</dbReference>
<feature type="domain" description="SWIM-type" evidence="10">
    <location>
        <begin position="583"/>
        <end position="615"/>
    </location>
</feature>
<dbReference type="Pfam" id="PF10551">
    <property type="entry name" value="MULE"/>
    <property type="match status" value="1"/>
</dbReference>
<evidence type="ECO:0000313" key="12">
    <source>
        <dbReference type="Proteomes" id="UP001153555"/>
    </source>
</evidence>
<dbReference type="GO" id="GO:0003677">
    <property type="term" value="F:DNA binding"/>
    <property type="evidence" value="ECO:0007669"/>
    <property type="project" value="UniProtKB-KW"/>
</dbReference>
<feature type="compositionally biased region" description="Basic and acidic residues" evidence="8">
    <location>
        <begin position="713"/>
        <end position="727"/>
    </location>
</feature>
<dbReference type="Pfam" id="PF03108">
    <property type="entry name" value="DBD_Tnp_Mut"/>
    <property type="match status" value="1"/>
</dbReference>
<dbReference type="SMART" id="SM00575">
    <property type="entry name" value="ZnF_PMZ"/>
    <property type="match status" value="1"/>
</dbReference>
<evidence type="ECO:0000256" key="7">
    <source>
        <dbReference type="PROSITE-ProRule" id="PRU00047"/>
    </source>
</evidence>
<keyword evidence="5" id="KW-0238">DNA-binding</keyword>
<dbReference type="PROSITE" id="PS01007">
    <property type="entry name" value="TRANSPOSASE_MUTATOR"/>
    <property type="match status" value="1"/>
</dbReference>
<protein>
    <submittedName>
        <fullName evidence="11">Uncharacterized protein</fullName>
    </submittedName>
</protein>
<gene>
    <name evidence="11" type="ORF">SHERM_09530</name>
</gene>
<sequence length="1049" mass="118728">MDGWPSTIADVDAFQSLEPICVVPPDANQDPQPNLTNHAEEPNPVSPSAQPDGGAEPELEPDREPDMFDNEEEYVGVDDEAMYMPVPPQYTNNVQASNHIPPEPFVNVVAIDDETEVDDADPQEVHVIYDPQNPNIVKGARFPDIISFRKAIRHYAVKKGFEFANLQTDPSRFIAKCKAEGCPWRIHASRIFDGKTIEIKRLPFEHECPTTKFQETKMANQGWCADNLTDWLKKNPTKGATDCKEKLEGDFGIQLKYSKAWSGMQVALDQIHGKYDESFQLLFNWAAQIEQVSPESLVEIEVEKIGEKHRFKRMFVALAPCIQGFLDGCRPFIGVDASCLNGKYKGQLASAVGVDGHNWLYHIAYGIFESETEDNWRWFLDQLKRKIGDVPNLVICSDACKGLETAVGVVFPLAENRECMRHLYQNFMKKYSGDVFTDHLYPAARSYTKWLFQWHMKRIADFEPKAIEYLENHHNRIWYRCSFGENSKCDYLTNNVSESFNAQIKKFKGLLLHELVDRIRELIMEKRYARKMIARQWADGILPNVIKELNLISNNLKVVKIAVSDVDMAEVTILDDWNNQKRETVDLKNHSCGCRQWQVIGKPCKHALAWILSNRGLRIADYVHEYYSVARFKAAYEQRIEPIPDRSQWPVVELPFKVHQPLLGRSAGRPKVQRQRGCLEKRASKKKVKCKRCGNFGHFGKTCKLAEVGKDGERAPARGKANKRDQTNEAGASQTNEAGASQAKKLKKCTSKKKKKTPVKKRLMKAAANPPVTVVSSLRRLVLGGHRRRLGFRRRRAVREAVVQSDRKSESTGTADRPLTVLCDCKSACPRPASVPTSLSYSLIQVVAGALNFKFVGKARFWEASSPSLRGDRREFCDGVPGLRQQEECLSYGESWFPVVDLIALISWRRLGRQQRSFGRFERSSVTRCLPARPGNRRGALRVCEKGKHRDLVENRARKGRTFFAAAATDHHPIVESDNDGLMQIPFARFRHRRPPPMSEASNTPQHRCAFIPQAAAASGQSTPTVQETFAAKTLLQLAMSGDTGRVCG</sequence>
<dbReference type="PROSITE" id="PS50158">
    <property type="entry name" value="ZF_CCHC"/>
    <property type="match status" value="1"/>
</dbReference>
<dbReference type="GO" id="GO:0008270">
    <property type="term" value="F:zinc ion binding"/>
    <property type="evidence" value="ECO:0007669"/>
    <property type="project" value="UniProtKB-KW"/>
</dbReference>
<comment type="caution">
    <text evidence="11">The sequence shown here is derived from an EMBL/GenBank/DDBJ whole genome shotgun (WGS) entry which is preliminary data.</text>
</comment>
<dbReference type="EMBL" id="CACSLK010000984">
    <property type="protein sequence ID" value="CAA0806644.1"/>
    <property type="molecule type" value="Genomic_DNA"/>
</dbReference>
<dbReference type="PROSITE" id="PS50966">
    <property type="entry name" value="ZF_SWIM"/>
    <property type="match status" value="1"/>
</dbReference>
<keyword evidence="2" id="KW-0479">Metal-binding</keyword>
<dbReference type="GO" id="GO:0006313">
    <property type="term" value="P:DNA transposition"/>
    <property type="evidence" value="ECO:0007669"/>
    <property type="project" value="InterPro"/>
</dbReference>
<evidence type="ECO:0000256" key="2">
    <source>
        <dbReference type="ARBA" id="ARBA00022723"/>
    </source>
</evidence>
<dbReference type="InterPro" id="IPR001207">
    <property type="entry name" value="Transposase_mutator"/>
</dbReference>
<dbReference type="InterPro" id="IPR007527">
    <property type="entry name" value="Znf_SWIM"/>
</dbReference>
<dbReference type="Pfam" id="PF04434">
    <property type="entry name" value="SWIM"/>
    <property type="match status" value="1"/>
</dbReference>
<evidence type="ECO:0000256" key="3">
    <source>
        <dbReference type="ARBA" id="ARBA00022771"/>
    </source>
</evidence>
<organism evidence="11 12">
    <name type="scientific">Striga hermonthica</name>
    <name type="common">Purple witchweed</name>
    <name type="synonym">Buchnera hermonthica</name>
    <dbReference type="NCBI Taxonomy" id="68872"/>
    <lineage>
        <taxon>Eukaryota</taxon>
        <taxon>Viridiplantae</taxon>
        <taxon>Streptophyta</taxon>
        <taxon>Embryophyta</taxon>
        <taxon>Tracheophyta</taxon>
        <taxon>Spermatophyta</taxon>
        <taxon>Magnoliopsida</taxon>
        <taxon>eudicotyledons</taxon>
        <taxon>Gunneridae</taxon>
        <taxon>Pentapetalae</taxon>
        <taxon>asterids</taxon>
        <taxon>lamiids</taxon>
        <taxon>Lamiales</taxon>
        <taxon>Orobanchaceae</taxon>
        <taxon>Buchnereae</taxon>
        <taxon>Striga</taxon>
    </lineage>
</organism>
<keyword evidence="12" id="KW-1185">Reference proteome</keyword>
<feature type="region of interest" description="Disordered" evidence="8">
    <location>
        <begin position="20"/>
        <end position="69"/>
    </location>
</feature>
<evidence type="ECO:0000259" key="10">
    <source>
        <dbReference type="PROSITE" id="PS50966"/>
    </source>
</evidence>
<keyword evidence="3 7" id="KW-0863">Zinc-finger</keyword>
<evidence type="ECO:0000256" key="8">
    <source>
        <dbReference type="SAM" id="MobiDB-lite"/>
    </source>
</evidence>
<name>A0A9N7MHA0_STRHE</name>
<dbReference type="InterPro" id="IPR006564">
    <property type="entry name" value="Znf_PMZ"/>
</dbReference>
<feature type="compositionally biased region" description="Polar residues" evidence="8">
    <location>
        <begin position="728"/>
        <end position="739"/>
    </location>
</feature>
<dbReference type="OrthoDB" id="913651at2759"/>
<evidence type="ECO:0000256" key="5">
    <source>
        <dbReference type="ARBA" id="ARBA00023125"/>
    </source>
</evidence>
<dbReference type="GO" id="GO:0004803">
    <property type="term" value="F:transposase activity"/>
    <property type="evidence" value="ECO:0007669"/>
    <property type="project" value="InterPro"/>
</dbReference>
<keyword evidence="1" id="KW-0815">Transposition</keyword>
<keyword evidence="6" id="KW-0233">DNA recombination</keyword>
<feature type="region of interest" description="Disordered" evidence="8">
    <location>
        <begin position="713"/>
        <end position="765"/>
    </location>
</feature>
<evidence type="ECO:0000256" key="6">
    <source>
        <dbReference type="ARBA" id="ARBA00023172"/>
    </source>
</evidence>
<accession>A0A9N7MHA0</accession>